<protein>
    <submittedName>
        <fullName evidence="3">Alpha/beta hydrolase</fullName>
    </submittedName>
</protein>
<dbReference type="Gene3D" id="3.40.50.1820">
    <property type="entry name" value="alpha/beta hydrolase"/>
    <property type="match status" value="1"/>
</dbReference>
<dbReference type="Proteomes" id="UP000260812">
    <property type="component" value="Unassembled WGS sequence"/>
</dbReference>
<evidence type="ECO:0000313" key="3">
    <source>
        <dbReference type="EMBL" id="RGE59157.1"/>
    </source>
</evidence>
<evidence type="ECO:0000259" key="2">
    <source>
        <dbReference type="Pfam" id="PF20434"/>
    </source>
</evidence>
<dbReference type="PANTHER" id="PTHR48081">
    <property type="entry name" value="AB HYDROLASE SUPERFAMILY PROTEIN C4A8.06C"/>
    <property type="match status" value="1"/>
</dbReference>
<dbReference type="InterPro" id="IPR029058">
    <property type="entry name" value="AB_hydrolase_fold"/>
</dbReference>
<dbReference type="RefSeq" id="WP_117544788.1">
    <property type="nucleotide sequence ID" value="NZ_QVLV01000009.1"/>
</dbReference>
<gene>
    <name evidence="3" type="ORF">DXC51_14355</name>
</gene>
<comment type="caution">
    <text evidence="3">The sequence shown here is derived from an EMBL/GenBank/DDBJ whole genome shotgun (WGS) entry which is preliminary data.</text>
</comment>
<feature type="domain" description="BD-FAE-like" evidence="2">
    <location>
        <begin position="61"/>
        <end position="272"/>
    </location>
</feature>
<sequence>MSDLEGLKLIPPLQVPPEQFPESEELPEGVKTVAWKDAYGFGVEFLPNVVYANRGGINLHLQIMVPKSGQEPDRKWPLIMFVQGSAWHKQDVFDHLPNLIRMAQRGFAVAIVEYRPSDIAPFPAQVQDTKAAIRYMKINAGKYRVDADRTALWGDSSGGHTALMAGFTGDGEPDMDAYREQSAAVKCIVDWYGPTDIAKMNYYPSSMDHTQADSPEGFVIGRKNVLENPELADATVPMNYLSREKDTPPLLIMHGGSDMLVPFNQSCRLYERMKELGKNVEFIKLAGANHGFMGFNCDEALDAVEGFLRKYI</sequence>
<evidence type="ECO:0000313" key="4">
    <source>
        <dbReference type="Proteomes" id="UP000260812"/>
    </source>
</evidence>
<dbReference type="InterPro" id="IPR049492">
    <property type="entry name" value="BD-FAE-like_dom"/>
</dbReference>
<dbReference type="EMBL" id="QVLV01000009">
    <property type="protein sequence ID" value="RGE59157.1"/>
    <property type="molecule type" value="Genomic_DNA"/>
</dbReference>
<organism evidence="3 4">
    <name type="scientific">Eisenbergiella massiliensis</name>
    <dbReference type="NCBI Taxonomy" id="1720294"/>
    <lineage>
        <taxon>Bacteria</taxon>
        <taxon>Bacillati</taxon>
        <taxon>Bacillota</taxon>
        <taxon>Clostridia</taxon>
        <taxon>Lachnospirales</taxon>
        <taxon>Lachnospiraceae</taxon>
        <taxon>Eisenbergiella</taxon>
    </lineage>
</organism>
<keyword evidence="1 3" id="KW-0378">Hydrolase</keyword>
<dbReference type="PANTHER" id="PTHR48081:SF13">
    <property type="entry name" value="ALPHA_BETA HYDROLASE"/>
    <property type="match status" value="1"/>
</dbReference>
<dbReference type="GeneID" id="97988014"/>
<reference evidence="3 4" key="1">
    <citation type="submission" date="2018-08" db="EMBL/GenBank/DDBJ databases">
        <title>A genome reference for cultivated species of the human gut microbiota.</title>
        <authorList>
            <person name="Zou Y."/>
            <person name="Xue W."/>
            <person name="Luo G."/>
        </authorList>
    </citation>
    <scope>NUCLEOTIDE SEQUENCE [LARGE SCALE GENOMIC DNA]</scope>
    <source>
        <strain evidence="3 4">TF05-5AC</strain>
    </source>
</reference>
<name>A0A3E3I2Z0_9FIRM</name>
<evidence type="ECO:0000256" key="1">
    <source>
        <dbReference type="ARBA" id="ARBA00022801"/>
    </source>
</evidence>
<dbReference type="Pfam" id="PF20434">
    <property type="entry name" value="BD-FAE"/>
    <property type="match status" value="1"/>
</dbReference>
<dbReference type="AlphaFoldDB" id="A0A3E3I2Z0"/>
<dbReference type="GO" id="GO:0016787">
    <property type="term" value="F:hydrolase activity"/>
    <property type="evidence" value="ECO:0007669"/>
    <property type="project" value="UniProtKB-KW"/>
</dbReference>
<keyword evidence="4" id="KW-1185">Reference proteome</keyword>
<proteinExistence type="predicted"/>
<dbReference type="SUPFAM" id="SSF53474">
    <property type="entry name" value="alpha/beta-Hydrolases"/>
    <property type="match status" value="1"/>
</dbReference>
<accession>A0A3E3I2Z0</accession>
<dbReference type="InterPro" id="IPR050300">
    <property type="entry name" value="GDXG_lipolytic_enzyme"/>
</dbReference>